<dbReference type="Proteomes" id="UP001159363">
    <property type="component" value="Chromosome X"/>
</dbReference>
<name>A0ABQ9HQJ7_9NEOP</name>
<dbReference type="EMBL" id="JARBHB010000004">
    <property type="protein sequence ID" value="KAJ8886356.1"/>
    <property type="molecule type" value="Genomic_DNA"/>
</dbReference>
<comment type="caution">
    <text evidence="1">The sequence shown here is derived from an EMBL/GenBank/DDBJ whole genome shotgun (WGS) entry which is preliminary data.</text>
</comment>
<reference evidence="1 2" key="1">
    <citation type="submission" date="2023-02" db="EMBL/GenBank/DDBJ databases">
        <title>LHISI_Scaffold_Assembly.</title>
        <authorList>
            <person name="Stuart O.P."/>
            <person name="Cleave R."/>
            <person name="Magrath M.J.L."/>
            <person name="Mikheyev A.S."/>
        </authorList>
    </citation>
    <scope>NUCLEOTIDE SEQUENCE [LARGE SCALE GENOMIC DNA]</scope>
    <source>
        <strain evidence="1">Daus_M_001</strain>
        <tissue evidence="1">Leg muscle</tissue>
    </source>
</reference>
<proteinExistence type="predicted"/>
<organism evidence="1 2">
    <name type="scientific">Dryococelus australis</name>
    <dbReference type="NCBI Taxonomy" id="614101"/>
    <lineage>
        <taxon>Eukaryota</taxon>
        <taxon>Metazoa</taxon>
        <taxon>Ecdysozoa</taxon>
        <taxon>Arthropoda</taxon>
        <taxon>Hexapoda</taxon>
        <taxon>Insecta</taxon>
        <taxon>Pterygota</taxon>
        <taxon>Neoptera</taxon>
        <taxon>Polyneoptera</taxon>
        <taxon>Phasmatodea</taxon>
        <taxon>Verophasmatodea</taxon>
        <taxon>Anareolatae</taxon>
        <taxon>Phasmatidae</taxon>
        <taxon>Eurycanthinae</taxon>
        <taxon>Dryococelus</taxon>
    </lineage>
</organism>
<evidence type="ECO:0000313" key="2">
    <source>
        <dbReference type="Proteomes" id="UP001159363"/>
    </source>
</evidence>
<protein>
    <submittedName>
        <fullName evidence="1">Uncharacterized protein</fullName>
    </submittedName>
</protein>
<evidence type="ECO:0000313" key="1">
    <source>
        <dbReference type="EMBL" id="KAJ8886356.1"/>
    </source>
</evidence>
<accession>A0ABQ9HQJ7</accession>
<gene>
    <name evidence="1" type="ORF">PR048_012567</name>
</gene>
<sequence length="112" mass="13283">MEVDVEHAIIEKKKKKVNVPIYHPHDWCQLVRACSRKFTVVEIEPDDFLDFSVLLKGPLVLRHKDVAGNPFKWHGVQMVRVHCARMWISRIQDLVEQRRNISEVEFEEARHT</sequence>
<keyword evidence="2" id="KW-1185">Reference proteome</keyword>